<dbReference type="InterPro" id="IPR023379">
    <property type="entry name" value="BART_dom"/>
</dbReference>
<dbReference type="InterPro" id="IPR011051">
    <property type="entry name" value="RmlC_Cupin_sf"/>
</dbReference>
<dbReference type="Gene3D" id="2.60.120.10">
    <property type="entry name" value="Jelly Rolls"/>
    <property type="match status" value="2"/>
</dbReference>
<protein>
    <submittedName>
        <fullName evidence="14">ARI1 protein</fullName>
    </submittedName>
</protein>
<dbReference type="InterPro" id="IPR050425">
    <property type="entry name" value="NAD(P)_dehydrat-like"/>
</dbReference>
<evidence type="ECO:0000256" key="1">
    <source>
        <dbReference type="ARBA" id="ARBA00004138"/>
    </source>
</evidence>
<keyword evidence="5" id="KW-0969">Cilium</keyword>
<feature type="compositionally biased region" description="Low complexity" evidence="9">
    <location>
        <begin position="15"/>
        <end position="26"/>
    </location>
</feature>
<dbReference type="Pfam" id="PF01370">
    <property type="entry name" value="Epimerase"/>
    <property type="match status" value="1"/>
</dbReference>
<dbReference type="InterPro" id="IPR001509">
    <property type="entry name" value="Epimerase_deHydtase"/>
</dbReference>
<dbReference type="OrthoDB" id="2735536at2759"/>
<dbReference type="Gene3D" id="1.20.1520.10">
    <property type="entry name" value="ADP-ribosylation factor-like 2-binding protein, domain"/>
    <property type="match status" value="1"/>
</dbReference>
<keyword evidence="3" id="KW-0963">Cytoplasm</keyword>
<evidence type="ECO:0000313" key="14">
    <source>
        <dbReference type="EMBL" id="CAE7494161.1"/>
    </source>
</evidence>
<name>A0A812SW55_9DINO</name>
<dbReference type="InterPro" id="IPR012340">
    <property type="entry name" value="NA-bd_OB-fold"/>
</dbReference>
<dbReference type="FunFam" id="3.40.50.720:FF:000085">
    <property type="entry name" value="Dihydroflavonol reductase"/>
    <property type="match status" value="1"/>
</dbReference>
<dbReference type="EMBL" id="CAJNJA010022487">
    <property type="protein sequence ID" value="CAE7494161.1"/>
    <property type="molecule type" value="Genomic_DNA"/>
</dbReference>
<dbReference type="PANTHER" id="PTHR10366">
    <property type="entry name" value="NAD DEPENDENT EPIMERASE/DEHYDRATASE"/>
    <property type="match status" value="1"/>
</dbReference>
<feature type="domain" description="BART" evidence="13">
    <location>
        <begin position="890"/>
        <end position="987"/>
    </location>
</feature>
<dbReference type="CDD" id="cd02247">
    <property type="entry name" value="cupin_pirin_C"/>
    <property type="match status" value="1"/>
</dbReference>
<dbReference type="GO" id="GO:0016616">
    <property type="term" value="F:oxidoreductase activity, acting on the CH-OH group of donors, NAD or NADP as acceptor"/>
    <property type="evidence" value="ECO:0007669"/>
    <property type="project" value="TreeGrafter"/>
</dbReference>
<dbReference type="PANTHER" id="PTHR10366:SF564">
    <property type="entry name" value="STEROL-4-ALPHA-CARBOXYLATE 3-DEHYDROGENASE, DECARBOXYLATING"/>
    <property type="match status" value="1"/>
</dbReference>
<dbReference type="Proteomes" id="UP000601435">
    <property type="component" value="Unassembled WGS sequence"/>
</dbReference>
<dbReference type="InterPro" id="IPR014710">
    <property type="entry name" value="RmlC-like_jellyroll"/>
</dbReference>
<dbReference type="SUPFAM" id="SSF50249">
    <property type="entry name" value="Nucleic acid-binding proteins"/>
    <property type="match status" value="1"/>
</dbReference>
<dbReference type="InterPro" id="IPR003829">
    <property type="entry name" value="Pirin_N_dom"/>
</dbReference>
<gene>
    <name evidence="14" type="primary">ARI1</name>
    <name evidence="14" type="ORF">SNEC2469_LOCUS14059</name>
</gene>
<feature type="region of interest" description="Disordered" evidence="9">
    <location>
        <begin position="1"/>
        <end position="44"/>
    </location>
</feature>
<evidence type="ECO:0000256" key="6">
    <source>
        <dbReference type="ARBA" id="ARBA00023273"/>
    </source>
</evidence>
<evidence type="ECO:0000259" key="11">
    <source>
        <dbReference type="Pfam" id="PF02678"/>
    </source>
</evidence>
<keyword evidence="4" id="KW-0560">Oxidoreductase</keyword>
<feature type="domain" description="NAD-dependent epimerase/dehydratase" evidence="10">
    <location>
        <begin position="53"/>
        <end position="299"/>
    </location>
</feature>
<evidence type="ECO:0000256" key="8">
    <source>
        <dbReference type="RuleBase" id="RU003457"/>
    </source>
</evidence>
<feature type="domain" description="Pirin C-terminal" evidence="12">
    <location>
        <begin position="672"/>
        <end position="778"/>
    </location>
</feature>
<dbReference type="GO" id="GO:0005929">
    <property type="term" value="C:cilium"/>
    <property type="evidence" value="ECO:0007669"/>
    <property type="project" value="UniProtKB-SubCell"/>
</dbReference>
<dbReference type="InterPro" id="IPR008778">
    <property type="entry name" value="Pirin_C_dom"/>
</dbReference>
<evidence type="ECO:0000256" key="4">
    <source>
        <dbReference type="ARBA" id="ARBA00023002"/>
    </source>
</evidence>
<feature type="compositionally biased region" description="Polar residues" evidence="9">
    <location>
        <begin position="1011"/>
        <end position="1031"/>
    </location>
</feature>
<dbReference type="GO" id="GO:0005737">
    <property type="term" value="C:cytoplasm"/>
    <property type="evidence" value="ECO:0007669"/>
    <property type="project" value="UniProtKB-SubCell"/>
</dbReference>
<evidence type="ECO:0000256" key="7">
    <source>
        <dbReference type="ARBA" id="ARBA00023445"/>
    </source>
</evidence>
<dbReference type="InterPro" id="IPR036291">
    <property type="entry name" value="NAD(P)-bd_dom_sf"/>
</dbReference>
<keyword evidence="15" id="KW-1185">Reference proteome</keyword>
<feature type="region of interest" description="Disordered" evidence="9">
    <location>
        <begin position="1000"/>
        <end position="1031"/>
    </location>
</feature>
<accession>A0A812SW55</accession>
<evidence type="ECO:0000259" key="12">
    <source>
        <dbReference type="Pfam" id="PF05726"/>
    </source>
</evidence>
<evidence type="ECO:0000259" key="10">
    <source>
        <dbReference type="Pfam" id="PF01370"/>
    </source>
</evidence>
<dbReference type="Gene3D" id="3.40.50.720">
    <property type="entry name" value="NAD(P)-binding Rossmann-like Domain"/>
    <property type="match status" value="1"/>
</dbReference>
<dbReference type="Pfam" id="PF11527">
    <property type="entry name" value="ARL2_Bind_BART"/>
    <property type="match status" value="1"/>
</dbReference>
<evidence type="ECO:0000256" key="2">
    <source>
        <dbReference type="ARBA" id="ARBA00004496"/>
    </source>
</evidence>
<organism evidence="14 15">
    <name type="scientific">Symbiodinium necroappetens</name>
    <dbReference type="NCBI Taxonomy" id="1628268"/>
    <lineage>
        <taxon>Eukaryota</taxon>
        <taxon>Sar</taxon>
        <taxon>Alveolata</taxon>
        <taxon>Dinophyceae</taxon>
        <taxon>Suessiales</taxon>
        <taxon>Symbiodiniaceae</taxon>
        <taxon>Symbiodinium</taxon>
    </lineage>
</organism>
<evidence type="ECO:0000259" key="13">
    <source>
        <dbReference type="Pfam" id="PF11527"/>
    </source>
</evidence>
<dbReference type="Pfam" id="PF05726">
    <property type="entry name" value="Pirin_C"/>
    <property type="match status" value="1"/>
</dbReference>
<evidence type="ECO:0000256" key="5">
    <source>
        <dbReference type="ARBA" id="ARBA00023069"/>
    </source>
</evidence>
<dbReference type="Pfam" id="PF02678">
    <property type="entry name" value="Pirin"/>
    <property type="match status" value="1"/>
</dbReference>
<dbReference type="Gene3D" id="2.40.50.140">
    <property type="entry name" value="Nucleic acid-binding proteins"/>
    <property type="match status" value="1"/>
</dbReference>
<dbReference type="AlphaFoldDB" id="A0A812SW55"/>
<dbReference type="SUPFAM" id="SSF51182">
    <property type="entry name" value="RmlC-like cupins"/>
    <property type="match status" value="1"/>
</dbReference>
<evidence type="ECO:0000256" key="9">
    <source>
        <dbReference type="SAM" id="MobiDB-lite"/>
    </source>
</evidence>
<sequence length="1031" mass="111855">MGAPKGKGGKGGKGKAIASKGGSVSKGKGKGGKPSGKGKDNGGEKWIQVKPTVLVTGCAGYVATSIIRKLVSDGYKVRGTMRSVDLSDTRVAMMKRLFPQVELVEADLLGAEDSFAKAMEGCKYVIHTASPFKLDAKDVQSELIAPAIKGTEAVMRAAAKAKIARVVLTSSVAAVGNWTKEGKSGKVWTEEDWCEDEPDGPVTGYRVSKTLAEKKAWELSKELGVELAVLNPGFVIGPMLSARKDGESVQFMVKMLDGTMKEKAAAGQLSGYPKPVTDVRDLALAHVRAMEKEEAAGKRILVCSETGYTSAKMASLLGDRFKAYPLPTESQEQEIEAKFENKRTKEILGVSLRPVEVSLRDMAAAALRLGMVERKFIKKAAKGFGKVTDIMPDSRSVYLLVSVVSIGTPEEGRGGDTITEVVVGDDSGLVTVRLNGEEIKALGAVGDVVEIRNGAVKMTKLLRTISEPYMFSACMSTSAGAAKAAKDGAMPVIEVRAAQVTHPTGDPKFSVMQPFPAGISEKDADPFLMCDEFGPSVSSGVETHPDKFPVAWHPHMGMDIMTYMREGYGRHADSLGNRETFQGPGFQWISVGSGIEHAEGGGTPKGETQHGFQIWLNVPKKHKADDPEYGTVDEKLLPVFELEAGAGQARLLAGPYHGQAGAFRTKQSVQMIDFEILPGSAVCHSVPEEMNTVLVYCYKGQCRVGAEGKVLPAQHVARLDANRAADRSLLLEAAKDGASCLLFAGKRINESIAWHGPFVATDKKELMLAFRAYQDGKFPPKRVPWDYRKASAKPESITWQRVRIGFIRLIVGKWGKVAKHDGDTTVTPNQSRDISSTEYELVAATDRNYSVPEMVLLFHELCVGFTSPVAVMSGLELVEALNEWHWNNNCFHDHVLQFAKSHELILKSDEDEHSHELYRLHEEFRQLLEGFVASFLDHYGSTLQDLEAALLEAQASDDLYITMSSEVVREELFALLDYQAFQQTMLRAIAVDAESHRPVGAPADDDLRDSCNASAVGSAKTGSARNNGYLS</sequence>
<dbReference type="InterPro" id="IPR042541">
    <property type="entry name" value="BART_sf"/>
</dbReference>
<reference evidence="14" key="1">
    <citation type="submission" date="2021-02" db="EMBL/GenBank/DDBJ databases">
        <authorList>
            <person name="Dougan E. K."/>
            <person name="Rhodes N."/>
            <person name="Thang M."/>
            <person name="Chan C."/>
        </authorList>
    </citation>
    <scope>NUCLEOTIDE SEQUENCE</scope>
</reference>
<comment type="caution">
    <text evidence="14">The sequence shown here is derived from an EMBL/GenBank/DDBJ whole genome shotgun (WGS) entry which is preliminary data.</text>
</comment>
<feature type="domain" description="Pirin N-terminal" evidence="11">
    <location>
        <begin position="511"/>
        <end position="616"/>
    </location>
</feature>
<proteinExistence type="inferred from homology"/>
<dbReference type="SUPFAM" id="SSF51735">
    <property type="entry name" value="NAD(P)-binding Rossmann-fold domains"/>
    <property type="match status" value="1"/>
</dbReference>
<evidence type="ECO:0000256" key="3">
    <source>
        <dbReference type="ARBA" id="ARBA00022490"/>
    </source>
</evidence>
<evidence type="ECO:0000313" key="15">
    <source>
        <dbReference type="Proteomes" id="UP000601435"/>
    </source>
</evidence>
<keyword evidence="6" id="KW-0966">Cell projection</keyword>
<comment type="similarity">
    <text evidence="7">Belongs to the NAD(P)-dependent epimerase/dehydratase family. Dihydroflavonol-4-reductase subfamily.</text>
</comment>
<comment type="subcellular location">
    <subcellularLocation>
        <location evidence="1">Cell projection</location>
        <location evidence="1">Cilium</location>
    </subcellularLocation>
    <subcellularLocation>
        <location evidence="2">Cytoplasm</location>
    </subcellularLocation>
</comment>
<comment type="similarity">
    <text evidence="8">Belongs to the pirin family.</text>
</comment>